<keyword evidence="4" id="KW-0175">Coiled coil</keyword>
<dbReference type="Proteomes" id="UP000030669">
    <property type="component" value="Unassembled WGS sequence"/>
</dbReference>
<dbReference type="OMA" id="NLVDHWL"/>
<evidence type="ECO:0000256" key="2">
    <source>
        <dbReference type="ARBA" id="ARBA00022801"/>
    </source>
</evidence>
<dbReference type="InterPro" id="IPR014001">
    <property type="entry name" value="Helicase_ATP-bd"/>
</dbReference>
<dbReference type="GO" id="GO:0016787">
    <property type="term" value="F:hydrolase activity"/>
    <property type="evidence" value="ECO:0007669"/>
    <property type="project" value="UniProtKB-KW"/>
</dbReference>
<dbReference type="AlphaFoldDB" id="S7QEN3"/>
<dbReference type="eggNOG" id="KOG0298">
    <property type="taxonomic scope" value="Eukaryota"/>
</dbReference>
<dbReference type="eggNOG" id="KOG1001">
    <property type="taxonomic scope" value="Eukaryota"/>
</dbReference>
<dbReference type="GO" id="GO:0006281">
    <property type="term" value="P:DNA repair"/>
    <property type="evidence" value="ECO:0007669"/>
    <property type="project" value="TreeGrafter"/>
</dbReference>
<dbReference type="InterPro" id="IPR038718">
    <property type="entry name" value="SNF2-like_sf"/>
</dbReference>
<dbReference type="PANTHER" id="PTHR45626:SF51">
    <property type="entry name" value="SNF2-RELATED DOMAIN-CONTAINING PROTEIN"/>
    <property type="match status" value="1"/>
</dbReference>
<evidence type="ECO:0000256" key="5">
    <source>
        <dbReference type="SAM" id="MobiDB-lite"/>
    </source>
</evidence>
<dbReference type="GO" id="GO:0005524">
    <property type="term" value="F:ATP binding"/>
    <property type="evidence" value="ECO:0007669"/>
    <property type="project" value="UniProtKB-KW"/>
</dbReference>
<dbReference type="InterPro" id="IPR049730">
    <property type="entry name" value="SNF2/RAD54-like_C"/>
</dbReference>
<dbReference type="GO" id="GO:0008094">
    <property type="term" value="F:ATP-dependent activity, acting on DNA"/>
    <property type="evidence" value="ECO:0007669"/>
    <property type="project" value="TreeGrafter"/>
</dbReference>
<dbReference type="InterPro" id="IPR001650">
    <property type="entry name" value="Helicase_C-like"/>
</dbReference>
<dbReference type="InterPro" id="IPR027417">
    <property type="entry name" value="P-loop_NTPase"/>
</dbReference>
<feature type="coiled-coil region" evidence="4">
    <location>
        <begin position="938"/>
        <end position="965"/>
    </location>
</feature>
<dbReference type="HOGENOM" id="CLU_003233_0_1_1"/>
<dbReference type="RefSeq" id="XP_007863224.1">
    <property type="nucleotide sequence ID" value="XM_007865033.1"/>
</dbReference>
<sequence>MAEWLRRQTRMTSTSVGLCPRRFKSCWCRIFWLSSDLVRRTIFPFPFSSPLTEPYILSNFLPAGVVTFRLNDDVLHCEHKHVDDGWHQFAARDLLQRVEAAEDELLLRWIDFLALNQFILPTCRRDEKILSALHVRLYLIPYDLPGARGELRARHSSIVKEAGKALRGVMARLMQDENLWQGRIVDSDNRTTTRIYSDLPSPDLQSLCGELTQSQTCVDIPSILSGGRVKGLRSSLFGYQAESVLAMLGKETNKSAIPDPLYIPLPGMNRQSFHLRPGDMEILKERPTLAQAPGGVLCEELGTGKTVMVLALILATLDQMSQPEESIWDPRPVMTPLSFRNFPFIECTESRRRLRVRSHRASTSEQNQIPSLTELLLHYVRVHPESTGMRGEEHSLEHLPIWRLQRANCPFYYHFKIEVPDQHRVSRKPARPGPRKMYLTSASLIVVPINLVGQWDSEIHKHCDATLRVFIGWPKVALPRASELASNYDIVLLSHNHLSLAKADVSQLYSWNTCVCPTFPGARVPDCHCDEQTKVSPLLQVRWKRLVVDEGHVSAAITTNLSHFTSVLSAERRWIVTGTPTTNLLGLSFGSSGESESQVQACQDTADLDTSSSDTGNSVAPQARKWTADDREDLRKLGTMISHFVRVPHLTDASVFNKYVVAPLFHVDGPLPGAIQVLTQVMSMIMIRHRIEDVEKDVVLPPLRHETVLLDLDPYALKSYNALQAAIAINAIDSERVDRDYLFHPSNVDALLQVTENITQTMFWHTDAASFSTEELSRAEAGTVERAIARGVSKEDTELLTEAFQHIRAAASDPLWRAMQAHPDVQYRVQNMPFSLYRVWSRLQCPSDPSSSENTESFLQPDRVVRLREMVLATPLASERILIRWGQLIADEDRAKQTLHLLHEKSLKSNRKKKEDAVDSAALKAIDVARKEKAPEKVKEVLLELEAAQERLARAREGLEELGDDTNVPHGLESDGSSAIRSSFLARSPVAGARIGWTTSSKLDYVLREVMQYASTEKFLIFSKMTLSLAYIAEGLDVIGVRYLQFTSNVDVQVRRQLVMTFQSSDKYRVFLMDLKHGARGLNLTAASRIIFCEPVWQADVESQAIKRAHRIGQTRPITVKALAIRSTSEEAMVARREALKDESGKMPRLVQESGMRHFIAHPKFLKQAADTSTERGLDMPLLPVPDPVSEGSTTAKPSSSASAVQQLNTVRDAVDAVNHSIHSPQGPPTKKRTIRFADVDTIQAADHAN</sequence>
<dbReference type="PROSITE" id="PS51194">
    <property type="entry name" value="HELICASE_CTER"/>
    <property type="match status" value="1"/>
</dbReference>
<dbReference type="SMART" id="SM00487">
    <property type="entry name" value="DEXDc"/>
    <property type="match status" value="1"/>
</dbReference>
<dbReference type="Gene3D" id="3.40.50.10810">
    <property type="entry name" value="Tandem AAA-ATPase domain"/>
    <property type="match status" value="1"/>
</dbReference>
<feature type="domain" description="Helicase C-terminal" evidence="6">
    <location>
        <begin position="1006"/>
        <end position="1173"/>
    </location>
</feature>
<evidence type="ECO:0000256" key="1">
    <source>
        <dbReference type="ARBA" id="ARBA00022741"/>
    </source>
</evidence>
<accession>S7QEN3</accession>
<dbReference type="GeneID" id="19299890"/>
<keyword evidence="3" id="KW-0067">ATP-binding</keyword>
<dbReference type="Pfam" id="PF00176">
    <property type="entry name" value="SNF2-rel_dom"/>
    <property type="match status" value="1"/>
</dbReference>
<evidence type="ECO:0000313" key="8">
    <source>
        <dbReference type="Proteomes" id="UP000030669"/>
    </source>
</evidence>
<gene>
    <name evidence="7" type="ORF">GLOTRDRAFT_114479</name>
</gene>
<feature type="compositionally biased region" description="Low complexity" evidence="5">
    <location>
        <begin position="1193"/>
        <end position="1204"/>
    </location>
</feature>
<evidence type="ECO:0000313" key="7">
    <source>
        <dbReference type="EMBL" id="EPQ57892.1"/>
    </source>
</evidence>
<dbReference type="InterPro" id="IPR050628">
    <property type="entry name" value="SNF2_RAD54_helicase_TF"/>
</dbReference>
<dbReference type="InterPro" id="IPR000330">
    <property type="entry name" value="SNF2_N"/>
</dbReference>
<name>S7QEN3_GLOTA</name>
<dbReference type="Pfam" id="PF00271">
    <property type="entry name" value="Helicase_C"/>
    <property type="match status" value="1"/>
</dbReference>
<dbReference type="PANTHER" id="PTHR45626">
    <property type="entry name" value="TRANSCRIPTION TERMINATION FACTOR 2-RELATED"/>
    <property type="match status" value="1"/>
</dbReference>
<keyword evidence="8" id="KW-1185">Reference proteome</keyword>
<reference evidence="7 8" key="1">
    <citation type="journal article" date="2012" name="Science">
        <title>The Paleozoic origin of enzymatic lignin decomposition reconstructed from 31 fungal genomes.</title>
        <authorList>
            <person name="Floudas D."/>
            <person name="Binder M."/>
            <person name="Riley R."/>
            <person name="Barry K."/>
            <person name="Blanchette R.A."/>
            <person name="Henrissat B."/>
            <person name="Martinez A.T."/>
            <person name="Otillar R."/>
            <person name="Spatafora J.W."/>
            <person name="Yadav J.S."/>
            <person name="Aerts A."/>
            <person name="Benoit I."/>
            <person name="Boyd A."/>
            <person name="Carlson A."/>
            <person name="Copeland A."/>
            <person name="Coutinho P.M."/>
            <person name="de Vries R.P."/>
            <person name="Ferreira P."/>
            <person name="Findley K."/>
            <person name="Foster B."/>
            <person name="Gaskell J."/>
            <person name="Glotzer D."/>
            <person name="Gorecki P."/>
            <person name="Heitman J."/>
            <person name="Hesse C."/>
            <person name="Hori C."/>
            <person name="Igarashi K."/>
            <person name="Jurgens J.A."/>
            <person name="Kallen N."/>
            <person name="Kersten P."/>
            <person name="Kohler A."/>
            <person name="Kuees U."/>
            <person name="Kumar T.K.A."/>
            <person name="Kuo A."/>
            <person name="LaButti K."/>
            <person name="Larrondo L.F."/>
            <person name="Lindquist E."/>
            <person name="Ling A."/>
            <person name="Lombard V."/>
            <person name="Lucas S."/>
            <person name="Lundell T."/>
            <person name="Martin R."/>
            <person name="McLaughlin D.J."/>
            <person name="Morgenstern I."/>
            <person name="Morin E."/>
            <person name="Murat C."/>
            <person name="Nagy L.G."/>
            <person name="Nolan M."/>
            <person name="Ohm R.A."/>
            <person name="Patyshakuliyeva A."/>
            <person name="Rokas A."/>
            <person name="Ruiz-Duenas F.J."/>
            <person name="Sabat G."/>
            <person name="Salamov A."/>
            <person name="Samejima M."/>
            <person name="Schmutz J."/>
            <person name="Slot J.C."/>
            <person name="St John F."/>
            <person name="Stenlid J."/>
            <person name="Sun H."/>
            <person name="Sun S."/>
            <person name="Syed K."/>
            <person name="Tsang A."/>
            <person name="Wiebenga A."/>
            <person name="Young D."/>
            <person name="Pisabarro A."/>
            <person name="Eastwood D.C."/>
            <person name="Martin F."/>
            <person name="Cullen D."/>
            <person name="Grigoriev I.V."/>
            <person name="Hibbett D.S."/>
        </authorList>
    </citation>
    <scope>NUCLEOTIDE SEQUENCE [LARGE SCALE GENOMIC DNA]</scope>
    <source>
        <strain evidence="7 8">ATCC 11539</strain>
    </source>
</reference>
<feature type="region of interest" description="Disordered" evidence="5">
    <location>
        <begin position="1185"/>
        <end position="1206"/>
    </location>
</feature>
<evidence type="ECO:0000256" key="4">
    <source>
        <dbReference type="SAM" id="Coils"/>
    </source>
</evidence>
<dbReference type="SMART" id="SM00490">
    <property type="entry name" value="HELICc"/>
    <property type="match status" value="1"/>
</dbReference>
<dbReference type="EMBL" id="KB469298">
    <property type="protein sequence ID" value="EPQ57892.1"/>
    <property type="molecule type" value="Genomic_DNA"/>
</dbReference>
<dbReference type="Gene3D" id="3.40.50.300">
    <property type="entry name" value="P-loop containing nucleotide triphosphate hydrolases"/>
    <property type="match status" value="1"/>
</dbReference>
<dbReference type="CDD" id="cd18793">
    <property type="entry name" value="SF2_C_SNF"/>
    <property type="match status" value="1"/>
</dbReference>
<keyword evidence="1" id="KW-0547">Nucleotide-binding</keyword>
<evidence type="ECO:0000259" key="6">
    <source>
        <dbReference type="PROSITE" id="PS51194"/>
    </source>
</evidence>
<dbReference type="OrthoDB" id="2801544at2759"/>
<evidence type="ECO:0000256" key="3">
    <source>
        <dbReference type="ARBA" id="ARBA00022840"/>
    </source>
</evidence>
<dbReference type="STRING" id="670483.S7QEN3"/>
<keyword evidence="2" id="KW-0378">Hydrolase</keyword>
<organism evidence="7 8">
    <name type="scientific">Gloeophyllum trabeum (strain ATCC 11539 / FP-39264 / Madison 617)</name>
    <name type="common">Brown rot fungus</name>
    <dbReference type="NCBI Taxonomy" id="670483"/>
    <lineage>
        <taxon>Eukaryota</taxon>
        <taxon>Fungi</taxon>
        <taxon>Dikarya</taxon>
        <taxon>Basidiomycota</taxon>
        <taxon>Agaricomycotina</taxon>
        <taxon>Agaricomycetes</taxon>
        <taxon>Gloeophyllales</taxon>
        <taxon>Gloeophyllaceae</taxon>
        <taxon>Gloeophyllum</taxon>
    </lineage>
</organism>
<dbReference type="SUPFAM" id="SSF52540">
    <property type="entry name" value="P-loop containing nucleoside triphosphate hydrolases"/>
    <property type="match status" value="2"/>
</dbReference>
<protein>
    <recommendedName>
        <fullName evidence="6">Helicase C-terminal domain-containing protein</fullName>
    </recommendedName>
</protein>
<dbReference type="KEGG" id="gtr:GLOTRDRAFT_114479"/>
<dbReference type="GO" id="GO:0005634">
    <property type="term" value="C:nucleus"/>
    <property type="evidence" value="ECO:0007669"/>
    <property type="project" value="TreeGrafter"/>
</dbReference>
<proteinExistence type="predicted"/>